<dbReference type="Pfam" id="PF00010">
    <property type="entry name" value="HLH"/>
    <property type="match status" value="1"/>
</dbReference>
<dbReference type="AlphaFoldDB" id="A0AAD4J2Q9"/>
<proteinExistence type="predicted"/>
<keyword evidence="2 5" id="KW-0805">Transcription regulation</keyword>
<accession>A0AAD4J2Q9</accession>
<dbReference type="SMART" id="SM00353">
    <property type="entry name" value="HLH"/>
    <property type="match status" value="1"/>
</dbReference>
<keyword evidence="3 5" id="KW-0804">Transcription</keyword>
<dbReference type="PROSITE" id="PS50888">
    <property type="entry name" value="BHLH"/>
    <property type="match status" value="1"/>
</dbReference>
<evidence type="ECO:0000256" key="1">
    <source>
        <dbReference type="ARBA" id="ARBA00004123"/>
    </source>
</evidence>
<dbReference type="PANTHER" id="PTHR11514">
    <property type="entry name" value="MYC"/>
    <property type="match status" value="1"/>
</dbReference>
<dbReference type="Gene3D" id="4.10.280.10">
    <property type="entry name" value="Helix-loop-helix DNA-binding domain"/>
    <property type="match status" value="1"/>
</dbReference>
<dbReference type="Proteomes" id="UP001190926">
    <property type="component" value="Unassembled WGS sequence"/>
</dbReference>
<dbReference type="GO" id="GO:0000976">
    <property type="term" value="F:transcription cis-regulatory region binding"/>
    <property type="evidence" value="ECO:0007669"/>
    <property type="project" value="TreeGrafter"/>
</dbReference>
<evidence type="ECO:0000259" key="6">
    <source>
        <dbReference type="PROSITE" id="PS50888"/>
    </source>
</evidence>
<dbReference type="InterPro" id="IPR011598">
    <property type="entry name" value="bHLH_dom"/>
</dbReference>
<dbReference type="InterPro" id="IPR054502">
    <property type="entry name" value="bHLH-TF_ACT-like_plant"/>
</dbReference>
<sequence length="342" mass="38102">MGDIIVCPSFPVFGQEEKEEEAAASALQLIVKSQKEWWDYAIFWQASRDGRVLWWGGGYYNHAPPPNTPESEGFYMASMTRSFSAAGDDLLFRAFLTSSNAWVVGHQQLKLCGSERAKEAELHGIKTLAFLPTPLGVVEIGSSHLIPDNCSSLINSSSFHSLHNQNPMKKATIINSNSSNNEIKNHVIKERKRRENLNQRFYALRSVVPNVSKMDKASLLADAVAYIKDLKSIIATLQLKCQQQPAPAKNINIINGMMMMMAMQVEVKIIGSEAMVRVESPDVDHPCTRVMNVLRDLELNVSRASVSTVRAIMFQDIVITLPHAFCDEEALKSAILTKIQIP</sequence>
<organism evidence="7 8">
    <name type="scientific">Perilla frutescens var. hirtella</name>
    <name type="common">Perilla citriodora</name>
    <name type="synonym">Perilla setoyensis</name>
    <dbReference type="NCBI Taxonomy" id="608512"/>
    <lineage>
        <taxon>Eukaryota</taxon>
        <taxon>Viridiplantae</taxon>
        <taxon>Streptophyta</taxon>
        <taxon>Embryophyta</taxon>
        <taxon>Tracheophyta</taxon>
        <taxon>Spermatophyta</taxon>
        <taxon>Magnoliopsida</taxon>
        <taxon>eudicotyledons</taxon>
        <taxon>Gunneridae</taxon>
        <taxon>Pentapetalae</taxon>
        <taxon>asterids</taxon>
        <taxon>lamiids</taxon>
        <taxon>Lamiales</taxon>
        <taxon>Lamiaceae</taxon>
        <taxon>Nepetoideae</taxon>
        <taxon>Elsholtzieae</taxon>
        <taxon>Perilla</taxon>
    </lineage>
</organism>
<evidence type="ECO:0000256" key="4">
    <source>
        <dbReference type="ARBA" id="ARBA00023242"/>
    </source>
</evidence>
<dbReference type="GO" id="GO:0003700">
    <property type="term" value="F:DNA-binding transcription factor activity"/>
    <property type="evidence" value="ECO:0007669"/>
    <property type="project" value="InterPro"/>
</dbReference>
<evidence type="ECO:0000313" key="8">
    <source>
        <dbReference type="Proteomes" id="UP001190926"/>
    </source>
</evidence>
<dbReference type="Pfam" id="PF22754">
    <property type="entry name" value="bHLH-TF_ACT-like_plant"/>
    <property type="match status" value="1"/>
</dbReference>
<evidence type="ECO:0000313" key="7">
    <source>
        <dbReference type="EMBL" id="KAH6826100.1"/>
    </source>
</evidence>
<evidence type="ECO:0000256" key="5">
    <source>
        <dbReference type="RuleBase" id="RU369104"/>
    </source>
</evidence>
<dbReference type="SUPFAM" id="SSF47459">
    <property type="entry name" value="HLH, helix-loop-helix DNA-binding domain"/>
    <property type="match status" value="1"/>
</dbReference>
<dbReference type="PANTHER" id="PTHR11514:SF115">
    <property type="entry name" value="TRANSCRIPTION FACTOR"/>
    <property type="match status" value="1"/>
</dbReference>
<dbReference type="InterPro" id="IPR025610">
    <property type="entry name" value="MYC/MYB_N"/>
</dbReference>
<dbReference type="EMBL" id="SDAM02000167">
    <property type="protein sequence ID" value="KAH6826100.1"/>
    <property type="molecule type" value="Genomic_DNA"/>
</dbReference>
<keyword evidence="4 5" id="KW-0539">Nucleus</keyword>
<feature type="domain" description="BHLH" evidence="6">
    <location>
        <begin position="181"/>
        <end position="230"/>
    </location>
</feature>
<evidence type="ECO:0000256" key="2">
    <source>
        <dbReference type="ARBA" id="ARBA00023015"/>
    </source>
</evidence>
<dbReference type="Pfam" id="PF14215">
    <property type="entry name" value="bHLH-MYC_N"/>
    <property type="match status" value="2"/>
</dbReference>
<comment type="subcellular location">
    <subcellularLocation>
        <location evidence="1 5">Nucleus</location>
    </subcellularLocation>
</comment>
<dbReference type="GO" id="GO:0005634">
    <property type="term" value="C:nucleus"/>
    <property type="evidence" value="ECO:0007669"/>
    <property type="project" value="UniProtKB-SubCell"/>
</dbReference>
<name>A0AAD4J2Q9_PERFH</name>
<protein>
    <recommendedName>
        <fullName evidence="5">Transcription factor</fullName>
        <shortName evidence="5">bHLH transcription factor</shortName>
    </recommendedName>
    <alternativeName>
        <fullName evidence="5">Basic helix-loop-helix protein</fullName>
    </alternativeName>
</protein>
<reference evidence="7 8" key="1">
    <citation type="journal article" date="2021" name="Nat. Commun.">
        <title>Incipient diploidization of the medicinal plant Perilla within 10,000 years.</title>
        <authorList>
            <person name="Zhang Y."/>
            <person name="Shen Q."/>
            <person name="Leng L."/>
            <person name="Zhang D."/>
            <person name="Chen S."/>
            <person name="Shi Y."/>
            <person name="Ning Z."/>
            <person name="Chen S."/>
        </authorList>
    </citation>
    <scope>NUCLEOTIDE SEQUENCE [LARGE SCALE GENOMIC DNA]</scope>
    <source>
        <strain evidence="8">cv. PC099</strain>
    </source>
</reference>
<dbReference type="InterPro" id="IPR045084">
    <property type="entry name" value="AIB/MYC-like"/>
</dbReference>
<gene>
    <name evidence="7" type="ORF">C2S53_001537</name>
</gene>
<evidence type="ECO:0000256" key="3">
    <source>
        <dbReference type="ARBA" id="ARBA00023163"/>
    </source>
</evidence>
<dbReference type="GO" id="GO:0046983">
    <property type="term" value="F:protein dimerization activity"/>
    <property type="evidence" value="ECO:0007669"/>
    <property type="project" value="InterPro"/>
</dbReference>
<dbReference type="InterPro" id="IPR036638">
    <property type="entry name" value="HLH_DNA-bd_sf"/>
</dbReference>
<keyword evidence="8" id="KW-1185">Reference proteome</keyword>
<comment type="caution">
    <text evidence="7">The sequence shown here is derived from an EMBL/GenBank/DDBJ whole genome shotgun (WGS) entry which is preliminary data.</text>
</comment>